<dbReference type="InterPro" id="IPR008004">
    <property type="entry name" value="OCTOPUS-like"/>
</dbReference>
<gene>
    <name evidence="1" type="ORF">V8G54_037796</name>
</gene>
<keyword evidence="2" id="KW-1185">Reference proteome</keyword>
<evidence type="ECO:0000313" key="2">
    <source>
        <dbReference type="Proteomes" id="UP001374535"/>
    </source>
</evidence>
<evidence type="ECO:0000313" key="1">
    <source>
        <dbReference type="EMBL" id="WVY92282.1"/>
    </source>
</evidence>
<organism evidence="1 2">
    <name type="scientific">Vigna mungo</name>
    <name type="common">Black gram</name>
    <name type="synonym">Phaseolus mungo</name>
    <dbReference type="NCBI Taxonomy" id="3915"/>
    <lineage>
        <taxon>Eukaryota</taxon>
        <taxon>Viridiplantae</taxon>
        <taxon>Streptophyta</taxon>
        <taxon>Embryophyta</taxon>
        <taxon>Tracheophyta</taxon>
        <taxon>Spermatophyta</taxon>
        <taxon>Magnoliopsida</taxon>
        <taxon>eudicotyledons</taxon>
        <taxon>Gunneridae</taxon>
        <taxon>Pentapetalae</taxon>
        <taxon>rosids</taxon>
        <taxon>fabids</taxon>
        <taxon>Fabales</taxon>
        <taxon>Fabaceae</taxon>
        <taxon>Papilionoideae</taxon>
        <taxon>50 kb inversion clade</taxon>
        <taxon>NPAAA clade</taxon>
        <taxon>indigoferoid/millettioid clade</taxon>
        <taxon>Phaseoleae</taxon>
        <taxon>Vigna</taxon>
    </lineage>
</organism>
<dbReference type="EMBL" id="CP144690">
    <property type="protein sequence ID" value="WVY92282.1"/>
    <property type="molecule type" value="Genomic_DNA"/>
</dbReference>
<accession>A0AAQ3MJJ7</accession>
<reference evidence="1 2" key="1">
    <citation type="journal article" date="2023" name="Life. Sci Alliance">
        <title>Evolutionary insights into 3D genome organization and epigenetic landscape of Vigna mungo.</title>
        <authorList>
            <person name="Junaid A."/>
            <person name="Singh B."/>
            <person name="Bhatia S."/>
        </authorList>
    </citation>
    <scope>NUCLEOTIDE SEQUENCE [LARGE SCALE GENOMIC DNA]</scope>
    <source>
        <strain evidence="1">Urdbean</strain>
    </source>
</reference>
<name>A0AAQ3MJJ7_VIGMU</name>
<proteinExistence type="predicted"/>
<dbReference type="Pfam" id="PF05340">
    <property type="entry name" value="DUF740"/>
    <property type="match status" value="1"/>
</dbReference>
<dbReference type="PANTHER" id="PTHR34046">
    <property type="entry name" value="OS06G0218800 PROTEIN"/>
    <property type="match status" value="1"/>
</dbReference>
<feature type="non-terminal residue" evidence="1">
    <location>
        <position position="1"/>
    </location>
</feature>
<protein>
    <submittedName>
        <fullName evidence="1">Uncharacterized protein</fullName>
    </submittedName>
</protein>
<sequence>TILNWLKQNVKRSILGRTQGSTHELSRKLVEKHKDEHQDKLKLRFSLCLHLLYIRPNQLSHIPRCKMENLRRHFRKKKDSYSVIGRVKRNGHCKKHPKHNQSPGVCSLCLREKLAQLSSYNSRPTPSSIASSTSSSSLSSYSSSYYSSASSSSSASPMHCFCFAGEAKSSSSSLSVFLLSGNHGMVKGKCTSLDIVQRRGCKGDADHGDHRSACENGFWFKLLHCKSKKMEKYYTENDKLIRSASIKV</sequence>
<dbReference type="PANTHER" id="PTHR34046:SF7">
    <property type="entry name" value="DUF740 FAMILY PROTEIN"/>
    <property type="match status" value="1"/>
</dbReference>
<dbReference type="AlphaFoldDB" id="A0AAQ3MJJ7"/>
<dbReference type="Proteomes" id="UP001374535">
    <property type="component" value="Chromosome 11"/>
</dbReference>